<keyword evidence="7" id="KW-0804">Transcription</keyword>
<evidence type="ECO:0000256" key="1">
    <source>
        <dbReference type="ARBA" id="ARBA00004123"/>
    </source>
</evidence>
<feature type="compositionally biased region" description="Acidic residues" evidence="9">
    <location>
        <begin position="353"/>
        <end position="366"/>
    </location>
</feature>
<feature type="region of interest" description="Disordered" evidence="9">
    <location>
        <begin position="245"/>
        <end position="287"/>
    </location>
</feature>
<dbReference type="GO" id="GO:0005737">
    <property type="term" value="C:cytoplasm"/>
    <property type="evidence" value="ECO:0007669"/>
    <property type="project" value="UniProtKB-SubCell"/>
</dbReference>
<sequence>MSAATSPTRRVLGEKDVNALLSPKKTKAATDLVSPRPLKRLAPSIVSPRAGQKRKIAEVHNEEVGDSQKTNTSHTLSQGTEISSDGPLVHHETVRTSTAAQAKPTIYTSFHASQEEPVQLEESEFEILDEPSQQTLDTMHAVTFTQSTSQLVPPLRPNLSKEPSQVSLDMYSLIDFESLSSQGDDMQMLEELQVVKDQRPKTEDDTRKEMLLEKAETLRTRLQLALYKIQTNQISMPFSRLAVPKAKSSSPELPGPSSSSSPKSSSTLRPSSSFHRPATTTITLTPESTVALARARATMDPNKPTIKPLSSFPIPTIEPTAFSARWNNDDRQDSQDSSRVLVPHIPSSPPMSEGDEDGDEDDLDNVDDLHDRPGGQNQAPIEPRTPVQLSSPAGTHQRRGSESGGLGGRQNNNSQLRLRGGLTSSVIKGEAANSLLQLVRGGGGVGVATSSGLGMCGL</sequence>
<keyword evidence="8" id="KW-0539">Nucleus</keyword>
<keyword evidence="5" id="KW-0678">Repressor</keyword>
<feature type="region of interest" description="Disordered" evidence="9">
    <location>
        <begin position="322"/>
        <end position="416"/>
    </location>
</feature>
<evidence type="ECO:0000256" key="7">
    <source>
        <dbReference type="ARBA" id="ARBA00023163"/>
    </source>
</evidence>
<dbReference type="Pfam" id="PF08528">
    <property type="entry name" value="Whi5"/>
    <property type="match status" value="1"/>
</dbReference>
<evidence type="ECO:0000256" key="8">
    <source>
        <dbReference type="ARBA" id="ARBA00023242"/>
    </source>
</evidence>
<feature type="compositionally biased region" description="Polar residues" evidence="9">
    <location>
        <begin position="278"/>
        <end position="287"/>
    </location>
</feature>
<feature type="region of interest" description="Disordered" evidence="9">
    <location>
        <begin position="1"/>
        <end position="86"/>
    </location>
</feature>
<feature type="compositionally biased region" description="Polar residues" evidence="9">
    <location>
        <begin position="67"/>
        <end position="83"/>
    </location>
</feature>
<dbReference type="EMBL" id="JAXLQG010000010">
    <property type="protein sequence ID" value="KAK5535270.1"/>
    <property type="molecule type" value="Genomic_DNA"/>
</dbReference>
<evidence type="ECO:0000256" key="4">
    <source>
        <dbReference type="ARBA" id="ARBA00022490"/>
    </source>
</evidence>
<feature type="compositionally biased region" description="Low complexity" evidence="9">
    <location>
        <begin position="248"/>
        <end position="273"/>
    </location>
</feature>
<dbReference type="Proteomes" id="UP001345827">
    <property type="component" value="Unassembled WGS sequence"/>
</dbReference>
<evidence type="ECO:0000313" key="10">
    <source>
        <dbReference type="EMBL" id="KAK5535270.1"/>
    </source>
</evidence>
<evidence type="ECO:0000256" key="5">
    <source>
        <dbReference type="ARBA" id="ARBA00022491"/>
    </source>
</evidence>
<keyword evidence="6" id="KW-0805">Transcription regulation</keyword>
<reference evidence="10 11" key="1">
    <citation type="submission" date="2023-06" db="EMBL/GenBank/DDBJ databases">
        <title>Black Yeasts Isolated from many extreme environments.</title>
        <authorList>
            <person name="Coleine C."/>
            <person name="Stajich J.E."/>
            <person name="Selbmann L."/>
        </authorList>
    </citation>
    <scope>NUCLEOTIDE SEQUENCE [LARGE SCALE GENOMIC DNA]</scope>
    <source>
        <strain evidence="10 11">CCFEE 5887</strain>
    </source>
</reference>
<keyword evidence="4" id="KW-0963">Cytoplasm</keyword>
<organism evidence="10 11">
    <name type="scientific">Vermiconidia calcicola</name>
    <dbReference type="NCBI Taxonomy" id="1690605"/>
    <lineage>
        <taxon>Eukaryota</taxon>
        <taxon>Fungi</taxon>
        <taxon>Dikarya</taxon>
        <taxon>Ascomycota</taxon>
        <taxon>Pezizomycotina</taxon>
        <taxon>Dothideomycetes</taxon>
        <taxon>Dothideomycetidae</taxon>
        <taxon>Mycosphaerellales</taxon>
        <taxon>Extremaceae</taxon>
        <taxon>Vermiconidia</taxon>
    </lineage>
</organism>
<name>A0AAV9Q902_9PEZI</name>
<evidence type="ECO:0000256" key="2">
    <source>
        <dbReference type="ARBA" id="ARBA00004496"/>
    </source>
</evidence>
<comment type="subcellular location">
    <subcellularLocation>
        <location evidence="2">Cytoplasm</location>
    </subcellularLocation>
    <subcellularLocation>
        <location evidence="1">Nucleus</location>
    </subcellularLocation>
</comment>
<gene>
    <name evidence="10" type="ORF">LTR25_006278</name>
</gene>
<evidence type="ECO:0000256" key="9">
    <source>
        <dbReference type="SAM" id="MobiDB-lite"/>
    </source>
</evidence>
<keyword evidence="11" id="KW-1185">Reference proteome</keyword>
<dbReference type="InterPro" id="IPR013734">
    <property type="entry name" value="TF_Nrm1/Whi5"/>
</dbReference>
<protein>
    <submittedName>
        <fullName evidence="10">Uncharacterized protein</fullName>
    </submittedName>
</protein>
<accession>A0AAV9Q902</accession>
<proteinExistence type="inferred from homology"/>
<dbReference type="AlphaFoldDB" id="A0AAV9Q902"/>
<evidence type="ECO:0000313" key="11">
    <source>
        <dbReference type="Proteomes" id="UP001345827"/>
    </source>
</evidence>
<comment type="similarity">
    <text evidence="3">Belongs to the WHI5/NRM1 family.</text>
</comment>
<dbReference type="GO" id="GO:0005634">
    <property type="term" value="C:nucleus"/>
    <property type="evidence" value="ECO:0007669"/>
    <property type="project" value="UniProtKB-SubCell"/>
</dbReference>
<evidence type="ECO:0000256" key="6">
    <source>
        <dbReference type="ARBA" id="ARBA00023015"/>
    </source>
</evidence>
<comment type="caution">
    <text evidence="10">The sequence shown here is derived from an EMBL/GenBank/DDBJ whole genome shotgun (WGS) entry which is preliminary data.</text>
</comment>
<feature type="compositionally biased region" description="Basic and acidic residues" evidence="9">
    <location>
        <begin position="327"/>
        <end position="336"/>
    </location>
</feature>
<evidence type="ECO:0000256" key="3">
    <source>
        <dbReference type="ARBA" id="ARBA00006922"/>
    </source>
</evidence>